<evidence type="ECO:0000313" key="5">
    <source>
        <dbReference type="Proteomes" id="UP000305526"/>
    </source>
</evidence>
<evidence type="ECO:0000259" key="1">
    <source>
        <dbReference type="Pfam" id="PF19905"/>
    </source>
</evidence>
<reference evidence="2 4" key="1">
    <citation type="submission" date="2019-03" db="EMBL/GenBank/DDBJ databases">
        <title>Genomic Encyclopedia of Type Strains, Phase IV (KMG-IV): sequencing the most valuable type-strain genomes for metagenomic binning, comparative biology and taxonomic classification.</title>
        <authorList>
            <person name="Goeker M."/>
        </authorList>
    </citation>
    <scope>NUCLEOTIDE SEQUENCE [LARGE SCALE GENOMIC DNA]</scope>
    <source>
        <strain evidence="2 4">DSM 28140</strain>
    </source>
</reference>
<organism evidence="2 4">
    <name type="scientific">Testudinibacter aquarius</name>
    <dbReference type="NCBI Taxonomy" id="1524974"/>
    <lineage>
        <taxon>Bacteria</taxon>
        <taxon>Pseudomonadati</taxon>
        <taxon>Pseudomonadota</taxon>
        <taxon>Gammaproteobacteria</taxon>
        <taxon>Pasteurellales</taxon>
        <taxon>Pasteurellaceae</taxon>
        <taxon>Testudinibacter</taxon>
    </lineage>
</organism>
<gene>
    <name evidence="2" type="ORF">EDC16_105147</name>
    <name evidence="3" type="ORF">FHQ21_08200</name>
</gene>
<dbReference type="EMBL" id="VDGV01000070">
    <property type="protein sequence ID" value="TNG91271.1"/>
    <property type="molecule type" value="Genomic_DNA"/>
</dbReference>
<comment type="caution">
    <text evidence="2">The sequence shown here is derived from an EMBL/GenBank/DDBJ whole genome shotgun (WGS) entry which is preliminary data.</text>
</comment>
<accession>A0A4R3Y8H9</accession>
<protein>
    <recommendedName>
        <fullName evidence="1">DUF6378 domain-containing protein</fullName>
    </recommendedName>
</protein>
<name>A0A4R3Y8H9_9PAST</name>
<dbReference type="Pfam" id="PF19905">
    <property type="entry name" value="DUF6378"/>
    <property type="match status" value="1"/>
</dbReference>
<dbReference type="AlphaFoldDB" id="A0A4R3Y8H9"/>
<reference evidence="3 5" key="2">
    <citation type="submission" date="2019-05" db="EMBL/GenBank/DDBJ databases">
        <title>Pasteurellaceae isolates from reptiles.</title>
        <authorList>
            <person name="Bojesen A.M."/>
            <person name="Lund E."/>
        </authorList>
    </citation>
    <scope>NUCLEOTIDE SEQUENCE [LARGE SCALE GENOMIC DNA]</scope>
    <source>
        <strain evidence="3 5">ELNT2x</strain>
    </source>
</reference>
<feature type="domain" description="DUF6378" evidence="1">
    <location>
        <begin position="8"/>
        <end position="81"/>
    </location>
</feature>
<dbReference type="Proteomes" id="UP000294619">
    <property type="component" value="Unassembled WGS sequence"/>
</dbReference>
<evidence type="ECO:0000313" key="3">
    <source>
        <dbReference type="EMBL" id="TNG91271.1"/>
    </source>
</evidence>
<evidence type="ECO:0000313" key="4">
    <source>
        <dbReference type="Proteomes" id="UP000294619"/>
    </source>
</evidence>
<dbReference type="Proteomes" id="UP000305526">
    <property type="component" value="Unassembled WGS sequence"/>
</dbReference>
<dbReference type="InterPro" id="IPR045958">
    <property type="entry name" value="DUF6378"/>
</dbReference>
<proteinExistence type="predicted"/>
<evidence type="ECO:0000313" key="2">
    <source>
        <dbReference type="EMBL" id="TCV87228.1"/>
    </source>
</evidence>
<sequence>MENIKQLLSERESTHGDFECASMDFDLLHDVIYDSSVSLSSPQKYALTMIMVKITRILNGDPSEQDHWKDIAGYALLGGDLKNEGENEGDKS</sequence>
<dbReference type="RefSeq" id="WP_132966700.1">
    <property type="nucleotide sequence ID" value="NZ_LEKL01000064.1"/>
</dbReference>
<keyword evidence="5" id="KW-1185">Reference proteome</keyword>
<dbReference type="EMBL" id="SMCP01000005">
    <property type="protein sequence ID" value="TCV87228.1"/>
    <property type="molecule type" value="Genomic_DNA"/>
</dbReference>